<feature type="transmembrane region" description="Helical" evidence="1">
    <location>
        <begin position="99"/>
        <end position="124"/>
    </location>
</feature>
<dbReference type="GO" id="GO:0080120">
    <property type="term" value="P:CAAX-box protein maturation"/>
    <property type="evidence" value="ECO:0007669"/>
    <property type="project" value="UniProtKB-ARBA"/>
</dbReference>
<evidence type="ECO:0000256" key="1">
    <source>
        <dbReference type="SAM" id="Phobius"/>
    </source>
</evidence>
<sequence length="261" mass="28880">MSADHLDVKDRFGRQLERRDGRDFPFYNREPVEVSTWKWIVIIVSCAIAFIVLISIPQPNNYVALIPRILFPVIMLVVFALLTGGFWRSIFHKLTGWDVLNMVFFAVLNTVVALIVGGIIRALTGAADNAATQGLAQLSPGELFSFYLGTGVQLFGEELFTILPFLAVMYWLYAKAHLSRKTAIILAWLITAVWFGAAHLPTYDWNVLQAVVGIGVARLVLTLAFIRTKNILVSTGAHILNDWAGFTFALLTGLATAGIAR</sequence>
<keyword evidence="3" id="KW-0378">Hydrolase</keyword>
<keyword evidence="1" id="KW-1133">Transmembrane helix</keyword>
<dbReference type="Pfam" id="PF02517">
    <property type="entry name" value="Rce1-like"/>
    <property type="match status" value="1"/>
</dbReference>
<dbReference type="InterPro" id="IPR003675">
    <property type="entry name" value="Rce1/LyrA-like_dom"/>
</dbReference>
<comment type="caution">
    <text evidence="3">The sequence shown here is derived from an EMBL/GenBank/DDBJ whole genome shotgun (WGS) entry which is preliminary data.</text>
</comment>
<dbReference type="GO" id="GO:0006508">
    <property type="term" value="P:proteolysis"/>
    <property type="evidence" value="ECO:0007669"/>
    <property type="project" value="UniProtKB-KW"/>
</dbReference>
<protein>
    <submittedName>
        <fullName evidence="3">CAAX amino protease</fullName>
    </submittedName>
</protein>
<reference evidence="3 4" key="1">
    <citation type="journal article" date="2014" name="Int. J. Syst. Evol. Microbiol.">
        <title>Complete genome sequence of Corynebacterium casei LMG S-19264T (=DSM 44701T), isolated from a smear-ripened cheese.</title>
        <authorList>
            <consortium name="US DOE Joint Genome Institute (JGI-PGF)"/>
            <person name="Walter F."/>
            <person name="Albersmeier A."/>
            <person name="Kalinowski J."/>
            <person name="Ruckert C."/>
        </authorList>
    </citation>
    <scope>NUCLEOTIDE SEQUENCE [LARGE SCALE GENOMIC DNA]</scope>
    <source>
        <strain evidence="3 4">CGMCC 1.12976</strain>
    </source>
</reference>
<dbReference type="AlphaFoldDB" id="A0A917F2G0"/>
<dbReference type="Proteomes" id="UP000598775">
    <property type="component" value="Unassembled WGS sequence"/>
</dbReference>
<proteinExistence type="predicted"/>
<feature type="transmembrane region" description="Helical" evidence="1">
    <location>
        <begin position="239"/>
        <end position="260"/>
    </location>
</feature>
<dbReference type="RefSeq" id="WP_203586039.1">
    <property type="nucleotide sequence ID" value="NZ_BMGP01000006.1"/>
</dbReference>
<evidence type="ECO:0000259" key="2">
    <source>
        <dbReference type="Pfam" id="PF02517"/>
    </source>
</evidence>
<accession>A0A917F2G0</accession>
<organism evidence="3 4">
    <name type="scientific">Subtercola lobariae</name>
    <dbReference type="NCBI Taxonomy" id="1588641"/>
    <lineage>
        <taxon>Bacteria</taxon>
        <taxon>Bacillati</taxon>
        <taxon>Actinomycetota</taxon>
        <taxon>Actinomycetes</taxon>
        <taxon>Micrococcales</taxon>
        <taxon>Microbacteriaceae</taxon>
        <taxon>Subtercola</taxon>
    </lineage>
</organism>
<evidence type="ECO:0000313" key="3">
    <source>
        <dbReference type="EMBL" id="GGF38239.1"/>
    </source>
</evidence>
<evidence type="ECO:0000313" key="4">
    <source>
        <dbReference type="Proteomes" id="UP000598775"/>
    </source>
</evidence>
<dbReference type="EMBL" id="BMGP01000006">
    <property type="protein sequence ID" value="GGF38239.1"/>
    <property type="molecule type" value="Genomic_DNA"/>
</dbReference>
<gene>
    <name evidence="3" type="ORF">GCM10011399_33950</name>
</gene>
<keyword evidence="4" id="KW-1185">Reference proteome</keyword>
<feature type="domain" description="CAAX prenyl protease 2/Lysostaphin resistance protein A-like" evidence="2">
    <location>
        <begin position="145"/>
        <end position="243"/>
    </location>
</feature>
<keyword evidence="1" id="KW-0812">Transmembrane</keyword>
<feature type="transmembrane region" description="Helical" evidence="1">
    <location>
        <begin position="183"/>
        <end position="201"/>
    </location>
</feature>
<feature type="transmembrane region" description="Helical" evidence="1">
    <location>
        <begin position="144"/>
        <end position="171"/>
    </location>
</feature>
<feature type="transmembrane region" description="Helical" evidence="1">
    <location>
        <begin position="69"/>
        <end position="87"/>
    </location>
</feature>
<keyword evidence="3" id="KW-0645">Protease</keyword>
<feature type="transmembrane region" description="Helical" evidence="1">
    <location>
        <begin position="207"/>
        <end position="227"/>
    </location>
</feature>
<name>A0A917F2G0_9MICO</name>
<keyword evidence="1" id="KW-0472">Membrane</keyword>
<dbReference type="GO" id="GO:0004175">
    <property type="term" value="F:endopeptidase activity"/>
    <property type="evidence" value="ECO:0007669"/>
    <property type="project" value="UniProtKB-ARBA"/>
</dbReference>
<feature type="transmembrane region" description="Helical" evidence="1">
    <location>
        <begin position="39"/>
        <end position="57"/>
    </location>
</feature>